<name>A0ABD2HGT4_PAGBO</name>
<organism evidence="1 2">
    <name type="scientific">Pagothenia borchgrevinki</name>
    <name type="common">Bald rockcod</name>
    <name type="synonym">Trematomus borchgrevinki</name>
    <dbReference type="NCBI Taxonomy" id="8213"/>
    <lineage>
        <taxon>Eukaryota</taxon>
        <taxon>Metazoa</taxon>
        <taxon>Chordata</taxon>
        <taxon>Craniata</taxon>
        <taxon>Vertebrata</taxon>
        <taxon>Euteleostomi</taxon>
        <taxon>Actinopterygii</taxon>
        <taxon>Neopterygii</taxon>
        <taxon>Teleostei</taxon>
        <taxon>Neoteleostei</taxon>
        <taxon>Acanthomorphata</taxon>
        <taxon>Eupercaria</taxon>
        <taxon>Perciformes</taxon>
        <taxon>Notothenioidei</taxon>
        <taxon>Nototheniidae</taxon>
        <taxon>Pagothenia</taxon>
    </lineage>
</organism>
<keyword evidence="2" id="KW-1185">Reference proteome</keyword>
<protein>
    <submittedName>
        <fullName evidence="1">Uncharacterized protein</fullName>
    </submittedName>
</protein>
<dbReference type="EMBL" id="JBIYXZ010002070">
    <property type="protein sequence ID" value="KAL3064991.1"/>
    <property type="molecule type" value="Genomic_DNA"/>
</dbReference>
<evidence type="ECO:0000313" key="2">
    <source>
        <dbReference type="Proteomes" id="UP001619887"/>
    </source>
</evidence>
<evidence type="ECO:0000313" key="1">
    <source>
        <dbReference type="EMBL" id="KAL3064991.1"/>
    </source>
</evidence>
<reference evidence="1 2" key="2">
    <citation type="journal article" date="2024" name="G3 (Bethesda)">
        <title>The genome of the cryopelagic Antarctic bald notothen, Trematomus borchgrevinki.</title>
        <authorList>
            <person name="Rayamajhi N."/>
            <person name="Rivera-Colon A.G."/>
            <person name="Minhas B.F."/>
            <person name="Cheng C.C."/>
            <person name="Catchen J.M."/>
        </authorList>
    </citation>
    <scope>NUCLEOTIDE SEQUENCE [LARGE SCALE GENOMIC DNA]</scope>
    <source>
        <strain evidence="1">AGRC-2024</strain>
    </source>
</reference>
<sequence>MILWGLRLQHREGSSEDRKTLNGIRSDTHTLAVIGYWLPLSHTDTHTLTQTHTHSHTHSHTHTHYRNRLQYTNRLSLYKNSFLPAQVLAVPLRSELTLTPGTEKQFSE</sequence>
<proteinExistence type="predicted"/>
<accession>A0ABD2HGT4</accession>
<gene>
    <name evidence="1" type="ORF">OYC64_001099</name>
</gene>
<reference evidence="1 2" key="1">
    <citation type="journal article" date="2022" name="G3 (Bethesda)">
        <title>Evaluating Illumina-, Nanopore-, and PacBio-based genome assembly strategies with the bald notothen, Trematomus borchgrevinki.</title>
        <authorList>
            <person name="Rayamajhi N."/>
            <person name="Cheng C.C."/>
            <person name="Catchen J.M."/>
        </authorList>
    </citation>
    <scope>NUCLEOTIDE SEQUENCE [LARGE SCALE GENOMIC DNA]</scope>
    <source>
        <strain evidence="1">AGRC-2024</strain>
    </source>
</reference>
<comment type="caution">
    <text evidence="1">The sequence shown here is derived from an EMBL/GenBank/DDBJ whole genome shotgun (WGS) entry which is preliminary data.</text>
</comment>
<dbReference type="AlphaFoldDB" id="A0ABD2HGT4"/>
<dbReference type="Proteomes" id="UP001619887">
    <property type="component" value="Unassembled WGS sequence"/>
</dbReference>